<dbReference type="InterPro" id="IPR000182">
    <property type="entry name" value="GNAT_dom"/>
</dbReference>
<keyword evidence="5" id="KW-0687">Ribonucleoprotein</keyword>
<keyword evidence="6" id="KW-1185">Reference proteome</keyword>
<evidence type="ECO:0000313" key="5">
    <source>
        <dbReference type="EMBL" id="MFC3627210.1"/>
    </source>
</evidence>
<dbReference type="EMBL" id="JBHRYH010000043">
    <property type="protein sequence ID" value="MFC3627210.1"/>
    <property type="molecule type" value="Genomic_DNA"/>
</dbReference>
<reference evidence="6" key="1">
    <citation type="journal article" date="2019" name="Int. J. Syst. Evol. Microbiol.">
        <title>The Global Catalogue of Microorganisms (GCM) 10K type strain sequencing project: providing services to taxonomists for standard genome sequencing and annotation.</title>
        <authorList>
            <consortium name="The Broad Institute Genomics Platform"/>
            <consortium name="The Broad Institute Genome Sequencing Center for Infectious Disease"/>
            <person name="Wu L."/>
            <person name="Ma J."/>
        </authorList>
    </citation>
    <scope>NUCLEOTIDE SEQUENCE [LARGE SCALE GENOMIC DNA]</scope>
    <source>
        <strain evidence="6">KCTC 42195</strain>
    </source>
</reference>
<dbReference type="CDD" id="cd04301">
    <property type="entry name" value="NAT_SF"/>
    <property type="match status" value="1"/>
</dbReference>
<dbReference type="RefSeq" id="WP_390280625.1">
    <property type="nucleotide sequence ID" value="NZ_JBHRYH010000043.1"/>
</dbReference>
<dbReference type="Proteomes" id="UP001595636">
    <property type="component" value="Unassembled WGS sequence"/>
</dbReference>
<dbReference type="PANTHER" id="PTHR43877">
    <property type="entry name" value="AMINOALKYLPHOSPHONATE N-ACETYLTRANSFERASE-RELATED-RELATED"/>
    <property type="match status" value="1"/>
</dbReference>
<dbReference type="EC" id="2.3.1.266" evidence="3"/>
<comment type="caution">
    <text evidence="5">The sequence shown here is derived from an EMBL/GenBank/DDBJ whole genome shotgun (WGS) entry which is preliminary data.</text>
</comment>
<keyword evidence="1 5" id="KW-0808">Transferase</keyword>
<dbReference type="Gene3D" id="3.40.630.30">
    <property type="match status" value="1"/>
</dbReference>
<proteinExistence type="inferred from homology"/>
<feature type="domain" description="N-acetyltransferase" evidence="4">
    <location>
        <begin position="1"/>
        <end position="149"/>
    </location>
</feature>
<dbReference type="InterPro" id="IPR006464">
    <property type="entry name" value="AcTrfase_RimI/Ard1"/>
</dbReference>
<keyword evidence="3" id="KW-0963">Cytoplasm</keyword>
<keyword evidence="2 5" id="KW-0012">Acyltransferase</keyword>
<gene>
    <name evidence="5" type="primary">rimI</name>
    <name evidence="5" type="ORF">ACFOKJ_13920</name>
</gene>
<evidence type="ECO:0000256" key="3">
    <source>
        <dbReference type="RuleBase" id="RU363094"/>
    </source>
</evidence>
<keyword evidence="5" id="KW-0689">Ribosomal protein</keyword>
<dbReference type="GO" id="GO:0005840">
    <property type="term" value="C:ribosome"/>
    <property type="evidence" value="ECO:0007669"/>
    <property type="project" value="UniProtKB-KW"/>
</dbReference>
<dbReference type="SUPFAM" id="SSF55729">
    <property type="entry name" value="Acyl-CoA N-acyltransferases (Nat)"/>
    <property type="match status" value="1"/>
</dbReference>
<dbReference type="PROSITE" id="PS51186">
    <property type="entry name" value="GNAT"/>
    <property type="match status" value="1"/>
</dbReference>
<evidence type="ECO:0000256" key="1">
    <source>
        <dbReference type="ARBA" id="ARBA00022679"/>
    </source>
</evidence>
<dbReference type="InterPro" id="IPR016181">
    <property type="entry name" value="Acyl_CoA_acyltransferase"/>
</dbReference>
<accession>A0ABV7TWT9</accession>
<comment type="subcellular location">
    <subcellularLocation>
        <location evidence="3">Cytoplasm</location>
    </subcellularLocation>
</comment>
<name>A0ABV7TWT9_9NEIS</name>
<comment type="function">
    <text evidence="3">Acetylates the N-terminal alanine of ribosomal protein bS18.</text>
</comment>
<evidence type="ECO:0000259" key="4">
    <source>
        <dbReference type="PROSITE" id="PS51186"/>
    </source>
</evidence>
<dbReference type="NCBIfam" id="TIGR01575">
    <property type="entry name" value="rimI"/>
    <property type="match status" value="1"/>
</dbReference>
<organism evidence="5 6">
    <name type="scientific">Vogesella amnigena</name>
    <dbReference type="NCBI Taxonomy" id="1507449"/>
    <lineage>
        <taxon>Bacteria</taxon>
        <taxon>Pseudomonadati</taxon>
        <taxon>Pseudomonadota</taxon>
        <taxon>Betaproteobacteria</taxon>
        <taxon>Neisseriales</taxon>
        <taxon>Chromobacteriaceae</taxon>
        <taxon>Vogesella</taxon>
    </lineage>
</organism>
<dbReference type="InterPro" id="IPR050832">
    <property type="entry name" value="Bact_Acetyltransf"/>
</dbReference>
<comment type="similarity">
    <text evidence="3">Belongs to the acetyltransferase family. RimI subfamily.</text>
</comment>
<dbReference type="GO" id="GO:0008999">
    <property type="term" value="F:protein-N-terminal-alanine acetyltransferase activity"/>
    <property type="evidence" value="ECO:0007669"/>
    <property type="project" value="UniProtKB-EC"/>
</dbReference>
<evidence type="ECO:0000313" key="6">
    <source>
        <dbReference type="Proteomes" id="UP001595636"/>
    </source>
</evidence>
<dbReference type="Pfam" id="PF00583">
    <property type="entry name" value="Acetyltransf_1"/>
    <property type="match status" value="1"/>
</dbReference>
<sequence>MAELLRLHDPAAATEMADAEAASCDHPWSSGMYADSLTGQDQVYAYRDANGQVLGYAVLLIILDEAQLQNIFICQPCQRQGHGRRLLQQLMHSAASQGAVRMLLEVRESNHAARALYAGCGFVESGLRKHYYRNDHGPREHAVLMEAML</sequence>
<comment type="catalytic activity">
    <reaction evidence="3">
        <text>N-terminal L-alanyl-[ribosomal protein bS18] + acetyl-CoA = N-terminal N(alpha)-acetyl-L-alanyl-[ribosomal protein bS18] + CoA + H(+)</text>
        <dbReference type="Rhea" id="RHEA:43756"/>
        <dbReference type="Rhea" id="RHEA-COMP:10676"/>
        <dbReference type="Rhea" id="RHEA-COMP:10677"/>
        <dbReference type="ChEBI" id="CHEBI:15378"/>
        <dbReference type="ChEBI" id="CHEBI:57287"/>
        <dbReference type="ChEBI" id="CHEBI:57288"/>
        <dbReference type="ChEBI" id="CHEBI:64718"/>
        <dbReference type="ChEBI" id="CHEBI:83683"/>
        <dbReference type="EC" id="2.3.1.266"/>
    </reaction>
</comment>
<evidence type="ECO:0000256" key="2">
    <source>
        <dbReference type="ARBA" id="ARBA00023315"/>
    </source>
</evidence>
<protein>
    <recommendedName>
        <fullName evidence="3">[Ribosomal protein bS18]-alanine N-acetyltransferase</fullName>
        <ecNumber evidence="3">2.3.1.266</ecNumber>
    </recommendedName>
</protein>